<evidence type="ECO:0000313" key="1">
    <source>
        <dbReference type="EMBL" id="SMO67740.1"/>
    </source>
</evidence>
<dbReference type="EMBL" id="FXTG01000003">
    <property type="protein sequence ID" value="SMO67740.1"/>
    <property type="molecule type" value="Genomic_DNA"/>
</dbReference>
<proteinExistence type="predicted"/>
<name>A0ABY1N118_9ACTN</name>
<gene>
    <name evidence="1" type="ORF">SAMN06265174_103292</name>
</gene>
<comment type="caution">
    <text evidence="1">The sequence shown here is derived from an EMBL/GenBank/DDBJ whole genome shotgun (WGS) entry which is preliminary data.</text>
</comment>
<organism evidence="1 2">
    <name type="scientific">Dietzia kunjamensis subsp. schimae</name>
    <dbReference type="NCBI Taxonomy" id="498198"/>
    <lineage>
        <taxon>Bacteria</taxon>
        <taxon>Bacillati</taxon>
        <taxon>Actinomycetota</taxon>
        <taxon>Actinomycetes</taxon>
        <taxon>Mycobacteriales</taxon>
        <taxon>Dietziaceae</taxon>
        <taxon>Dietzia</taxon>
    </lineage>
</organism>
<sequence length="87" mass="9878">MLLDLDDNVSISLGVEDDALRMAYHLQPTRSGTRLELRATFTIPAELWDKTDVLIDDVRRRHHEMAQRIKWVIEADVPYAGKSGSSA</sequence>
<evidence type="ECO:0000313" key="2">
    <source>
        <dbReference type="Proteomes" id="UP000315460"/>
    </source>
</evidence>
<dbReference type="RefSeq" id="WP_154829915.1">
    <property type="nucleotide sequence ID" value="NZ_BAAAQH010000012.1"/>
</dbReference>
<dbReference type="Proteomes" id="UP000315460">
    <property type="component" value="Unassembled WGS sequence"/>
</dbReference>
<protein>
    <submittedName>
        <fullName evidence="1">Uncharacterized protein</fullName>
    </submittedName>
</protein>
<keyword evidence="2" id="KW-1185">Reference proteome</keyword>
<accession>A0ABY1N118</accession>
<reference evidence="1 2" key="1">
    <citation type="submission" date="2017-05" db="EMBL/GenBank/DDBJ databases">
        <authorList>
            <person name="Varghese N."/>
            <person name="Submissions S."/>
        </authorList>
    </citation>
    <scope>NUCLEOTIDE SEQUENCE [LARGE SCALE GENOMIC DNA]</scope>
    <source>
        <strain evidence="1 2">DSM 45139</strain>
    </source>
</reference>